<dbReference type="InterPro" id="IPR046336">
    <property type="entry name" value="Lon_prtase_N_sf"/>
</dbReference>
<evidence type="ECO:0000313" key="3">
    <source>
        <dbReference type="Proteomes" id="UP000193570"/>
    </source>
</evidence>
<accession>A0A1X6ZJ70</accession>
<dbReference type="SUPFAM" id="SSF88697">
    <property type="entry name" value="PUA domain-like"/>
    <property type="match status" value="1"/>
</dbReference>
<dbReference type="GO" id="GO:0006508">
    <property type="term" value="P:proteolysis"/>
    <property type="evidence" value="ECO:0007669"/>
    <property type="project" value="UniProtKB-KW"/>
</dbReference>
<dbReference type="PANTHER" id="PTHR46732:SF8">
    <property type="entry name" value="ATP-DEPENDENT PROTEASE LA (LON) DOMAIN PROTEIN"/>
    <property type="match status" value="1"/>
</dbReference>
<name>A0A1X6ZJ70_9RHOB</name>
<feature type="domain" description="Lon N-terminal" evidence="1">
    <location>
        <begin position="11"/>
        <end position="204"/>
    </location>
</feature>
<dbReference type="Gene3D" id="2.30.130.40">
    <property type="entry name" value="LON domain-like"/>
    <property type="match status" value="1"/>
</dbReference>
<sequence>MSNLPDLPEVIAIFPLPGALMLPRARLPLHLFEPRYLAMLDDCLKTESRLIGMVQPQPTPDGDKSALHRIGCAGRVTQFSETEDGRYMITLTGISRFRVVKEVEGFTPYRRCAVDWTGFEADRGEPECDPAFGRDGFLRLLDRYFSARSLSADWDTLKEADDELLINSLSMLLDFEPEDKQALLEAPSLSTRRETLITLIEYAMRGGGSGEGTLQ</sequence>
<dbReference type="GO" id="GO:0004252">
    <property type="term" value="F:serine-type endopeptidase activity"/>
    <property type="evidence" value="ECO:0007669"/>
    <property type="project" value="UniProtKB-EC"/>
</dbReference>
<dbReference type="PROSITE" id="PS51787">
    <property type="entry name" value="LON_N"/>
    <property type="match status" value="1"/>
</dbReference>
<dbReference type="EC" id="3.4.21.53" evidence="2"/>
<evidence type="ECO:0000313" key="2">
    <source>
        <dbReference type="EMBL" id="SLN53191.1"/>
    </source>
</evidence>
<evidence type="ECO:0000259" key="1">
    <source>
        <dbReference type="PROSITE" id="PS51787"/>
    </source>
</evidence>
<organism evidence="2 3">
    <name type="scientific">Roseivivax jejudonensis</name>
    <dbReference type="NCBI Taxonomy" id="1529041"/>
    <lineage>
        <taxon>Bacteria</taxon>
        <taxon>Pseudomonadati</taxon>
        <taxon>Pseudomonadota</taxon>
        <taxon>Alphaproteobacteria</taxon>
        <taxon>Rhodobacterales</taxon>
        <taxon>Roseobacteraceae</taxon>
        <taxon>Roseivivax</taxon>
    </lineage>
</organism>
<reference evidence="2 3" key="1">
    <citation type="submission" date="2017-03" db="EMBL/GenBank/DDBJ databases">
        <authorList>
            <person name="Afonso C.L."/>
            <person name="Miller P.J."/>
            <person name="Scott M.A."/>
            <person name="Spackman E."/>
            <person name="Goraichik I."/>
            <person name="Dimitrov K.M."/>
            <person name="Suarez D.L."/>
            <person name="Swayne D.E."/>
        </authorList>
    </citation>
    <scope>NUCLEOTIDE SEQUENCE [LARGE SCALE GENOMIC DNA]</scope>
    <source>
        <strain evidence="2 3">CECT 8625</strain>
    </source>
</reference>
<dbReference type="InterPro" id="IPR015947">
    <property type="entry name" value="PUA-like_sf"/>
</dbReference>
<dbReference type="SMART" id="SM00464">
    <property type="entry name" value="LON"/>
    <property type="match status" value="1"/>
</dbReference>
<dbReference type="AlphaFoldDB" id="A0A1X6ZJ70"/>
<proteinExistence type="predicted"/>
<dbReference type="PANTHER" id="PTHR46732">
    <property type="entry name" value="ATP-DEPENDENT PROTEASE LA (LON) DOMAIN PROTEIN"/>
    <property type="match status" value="1"/>
</dbReference>
<gene>
    <name evidence="2" type="primary">lon2</name>
    <name evidence="2" type="ORF">ROJ8625_02711</name>
</gene>
<protein>
    <submittedName>
        <fullName evidence="2">Lon protease 2</fullName>
        <ecNumber evidence="2">3.4.21.53</ecNumber>
    </submittedName>
</protein>
<keyword evidence="2" id="KW-0378">Hydrolase</keyword>
<dbReference type="OrthoDB" id="9806457at2"/>
<dbReference type="RefSeq" id="WP_085792373.1">
    <property type="nucleotide sequence ID" value="NZ_FWFK01000004.1"/>
</dbReference>
<dbReference type="EMBL" id="FWFK01000004">
    <property type="protein sequence ID" value="SLN53191.1"/>
    <property type="molecule type" value="Genomic_DNA"/>
</dbReference>
<dbReference type="Proteomes" id="UP000193570">
    <property type="component" value="Unassembled WGS sequence"/>
</dbReference>
<keyword evidence="2" id="KW-0645">Protease</keyword>
<dbReference type="InterPro" id="IPR003111">
    <property type="entry name" value="Lon_prtase_N"/>
</dbReference>
<keyword evidence="3" id="KW-1185">Reference proteome</keyword>
<dbReference type="Pfam" id="PF02190">
    <property type="entry name" value="LON_substr_bdg"/>
    <property type="match status" value="1"/>
</dbReference>